<dbReference type="AlphaFoldDB" id="A0AA88A0G6"/>
<dbReference type="InterPro" id="IPR006943">
    <property type="entry name" value="DUF641_pln"/>
</dbReference>
<dbReference type="GO" id="GO:0009959">
    <property type="term" value="P:negative gravitropism"/>
    <property type="evidence" value="ECO:0007669"/>
    <property type="project" value="InterPro"/>
</dbReference>
<keyword evidence="5" id="KW-1185">Reference proteome</keyword>
<feature type="coiled-coil region" evidence="1">
    <location>
        <begin position="153"/>
        <end position="201"/>
    </location>
</feature>
<evidence type="ECO:0000259" key="3">
    <source>
        <dbReference type="Pfam" id="PF24994"/>
    </source>
</evidence>
<keyword evidence="1" id="KW-0175">Coiled coil</keyword>
<feature type="domain" description="DUF641" evidence="2">
    <location>
        <begin position="77"/>
        <end position="201"/>
    </location>
</feature>
<gene>
    <name evidence="4" type="ORF">TIFTF001_012689</name>
</gene>
<organism evidence="4 5">
    <name type="scientific">Ficus carica</name>
    <name type="common">Common fig</name>
    <dbReference type="NCBI Taxonomy" id="3494"/>
    <lineage>
        <taxon>Eukaryota</taxon>
        <taxon>Viridiplantae</taxon>
        <taxon>Streptophyta</taxon>
        <taxon>Embryophyta</taxon>
        <taxon>Tracheophyta</taxon>
        <taxon>Spermatophyta</taxon>
        <taxon>Magnoliopsida</taxon>
        <taxon>eudicotyledons</taxon>
        <taxon>Gunneridae</taxon>
        <taxon>Pentapetalae</taxon>
        <taxon>rosids</taxon>
        <taxon>fabids</taxon>
        <taxon>Rosales</taxon>
        <taxon>Moraceae</taxon>
        <taxon>Ficeae</taxon>
        <taxon>Ficus</taxon>
    </lineage>
</organism>
<feature type="domain" description="GIL1/IRKI C-terminal" evidence="3">
    <location>
        <begin position="397"/>
        <end position="452"/>
    </location>
</feature>
<dbReference type="EMBL" id="BTGU01000016">
    <property type="protein sequence ID" value="GMN43489.1"/>
    <property type="molecule type" value="Genomic_DNA"/>
</dbReference>
<dbReference type="Proteomes" id="UP001187192">
    <property type="component" value="Unassembled WGS sequence"/>
</dbReference>
<evidence type="ECO:0008006" key="6">
    <source>
        <dbReference type="Google" id="ProtNLM"/>
    </source>
</evidence>
<comment type="caution">
    <text evidence="4">The sequence shown here is derived from an EMBL/GenBank/DDBJ whole genome shotgun (WGS) entry which is preliminary data.</text>
</comment>
<evidence type="ECO:0000259" key="2">
    <source>
        <dbReference type="Pfam" id="PF04859"/>
    </source>
</evidence>
<dbReference type="InterPro" id="IPR056813">
    <property type="entry name" value="GIL1_IRKI_C"/>
</dbReference>
<dbReference type="GO" id="GO:0009639">
    <property type="term" value="P:response to red or far red light"/>
    <property type="evidence" value="ECO:0007669"/>
    <property type="project" value="InterPro"/>
</dbReference>
<evidence type="ECO:0000313" key="4">
    <source>
        <dbReference type="EMBL" id="GMN43489.1"/>
    </source>
</evidence>
<evidence type="ECO:0000313" key="5">
    <source>
        <dbReference type="Proteomes" id="UP001187192"/>
    </source>
</evidence>
<proteinExistence type="predicted"/>
<reference evidence="4" key="1">
    <citation type="submission" date="2023-07" db="EMBL/GenBank/DDBJ databases">
        <title>draft genome sequence of fig (Ficus carica).</title>
        <authorList>
            <person name="Takahashi T."/>
            <person name="Nishimura K."/>
        </authorList>
    </citation>
    <scope>NUCLEOTIDE SEQUENCE</scope>
</reference>
<dbReference type="InterPro" id="IPR040225">
    <property type="entry name" value="GIL1-like"/>
</dbReference>
<dbReference type="Pfam" id="PF04859">
    <property type="entry name" value="DUF641"/>
    <property type="match status" value="1"/>
</dbReference>
<dbReference type="PANTHER" id="PTHR31161">
    <property type="entry name" value="PROTEIN GRAVITROPIC IN THE LIGHT 1"/>
    <property type="match status" value="1"/>
</dbReference>
<sequence length="517" mass="57909">MDTLKPKSALNNNNNKSRLARTFRKVINLRTATKIASNNGICMLNPQSCRVVKEQEDGENGEHRKKNGFNEDLKSRNRAVMEALVAKLFAGITSIKAAYAELQMAQNPYNSDVIQLADQAVVDELKAISELKRSFLKKDLDLSPQVTIMLAEIQEQQGVMKTYEITIKKLESEVDGKDSEISSLRSRLNDAVSANRSLEKKLNASGSLSFSALDNLKLSSLNHTHFAQFLQSCLRSVRSFVKLLVKDLELTNWDLDLAVKFIEPGCRFSKQSHRCFAFESFVAKTMFECFNFPNFNLDQNDDKFSFFERLKKMNPVSPKHLFTQSPNSSFGRFLRAKYTQLVHAKMECSVFGNLNQRKMVTSCGYPEMPFFNSFAEMAKRVWLLHYLAFSFGEEVTVFQVRKESRFSEVYMECVTQDVLGELDASPEAELRVSFTVVPGFKIGKTVFQSQVYLSPASSSPAKLVPFGPWDGTVVVLPVMVGDGETVYKTVDLGVAGGGLAGRQAVGPDDDVAEGGYY</sequence>
<dbReference type="Pfam" id="PF24994">
    <property type="entry name" value="GIL1_IRKI_C"/>
    <property type="match status" value="1"/>
</dbReference>
<name>A0AA88A0G6_FICCA</name>
<accession>A0AA88A0G6</accession>
<evidence type="ECO:0000256" key="1">
    <source>
        <dbReference type="SAM" id="Coils"/>
    </source>
</evidence>
<protein>
    <recommendedName>
        <fullName evidence="6">DUF641 domain-containing protein</fullName>
    </recommendedName>
</protein>